<reference evidence="4 5" key="1">
    <citation type="submission" date="2020-12" db="EMBL/GenBank/DDBJ databases">
        <title>FDA dAtabase for Regulatory Grade micrObial Sequences (FDA-ARGOS): Supporting development and validation of Infectious Disease Dx tests.</title>
        <authorList>
            <person name="Sproer C."/>
            <person name="Gronow S."/>
            <person name="Severitt S."/>
            <person name="Schroder I."/>
            <person name="Tallon L."/>
            <person name="Sadzewicz L."/>
            <person name="Zhao X."/>
            <person name="Boylan J."/>
            <person name="Ott S."/>
            <person name="Bowen H."/>
            <person name="Vavikolanu K."/>
            <person name="Mehta A."/>
            <person name="Aluvathingal J."/>
            <person name="Nadendla S."/>
            <person name="Lowell S."/>
            <person name="Myers T."/>
            <person name="Yan Y."/>
            <person name="Sichtig H."/>
        </authorList>
    </citation>
    <scope>NUCLEOTIDE SEQUENCE [LARGE SCALE GENOMIC DNA]</scope>
    <source>
        <strain evidence="4 5">FDAARGOS_902</strain>
    </source>
</reference>
<feature type="region of interest" description="Disordered" evidence="1">
    <location>
        <begin position="194"/>
        <end position="222"/>
    </location>
</feature>
<sequence length="446" mass="45196">MKKLVLAPVVALAITGLAASPVIAAPSGGDAFARTGVQAPSDGGQPADSGADSQTEIAAKVSVSPQKISQTDLNNKDKGVVVTVTGLEAGDKVSDDLTGDVGEAEGGSFEYTIFSTVDDPSAIPAGPIDFTVTVKRGEETQDIPASFTVIEDDTEEPTAPVVDPKATLATKTITVSEISTDGLKFTGEGFTPGGTVSFAGGPAGSQAGPQADTQANEPLKADKDGKISGAFILAEGSATPGKYTLVLIDDESGKETEALEFTITEDTTDDPTEDPTTPVAEAKLIISPESVTPQDFVNEKKGVKLAVENCEPGEDVRFLVNPEGNTNVTAFDRTVKADDEGKADVTVYGTSKSNPNAYTGDYSVTVTCGDDKLTGKFSVEADPNAGGGDGGNDDGGNGNGTGGGDLPRTGMELGGLAAGAALLLVGGAVVTMTKRRRSAALSPSDI</sequence>
<keyword evidence="2" id="KW-0812">Transmembrane</keyword>
<name>A0A7T2THU4_9MICO</name>
<dbReference type="RefSeq" id="WP_144589326.1">
    <property type="nucleotide sequence ID" value="NZ_CP065682.1"/>
</dbReference>
<feature type="region of interest" description="Disordered" evidence="1">
    <location>
        <begin position="34"/>
        <end position="54"/>
    </location>
</feature>
<proteinExistence type="predicted"/>
<keyword evidence="3" id="KW-0732">Signal</keyword>
<dbReference type="Proteomes" id="UP000594979">
    <property type="component" value="Chromosome"/>
</dbReference>
<evidence type="ECO:0000256" key="1">
    <source>
        <dbReference type="SAM" id="MobiDB-lite"/>
    </source>
</evidence>
<dbReference type="KEGG" id="bcau:I6G59_01815"/>
<protein>
    <recommendedName>
        <fullName evidence="6">Gram-positive cocci surface proteins LPxTG domain-containing protein</fullName>
    </recommendedName>
</protein>
<evidence type="ECO:0008006" key="6">
    <source>
        <dbReference type="Google" id="ProtNLM"/>
    </source>
</evidence>
<feature type="chain" id="PRO_5032363210" description="Gram-positive cocci surface proteins LPxTG domain-containing protein" evidence="3">
    <location>
        <begin position="25"/>
        <end position="446"/>
    </location>
</feature>
<gene>
    <name evidence="4" type="ORF">I6G59_01815</name>
</gene>
<keyword evidence="2" id="KW-1133">Transmembrane helix</keyword>
<feature type="compositionally biased region" description="Gly residues" evidence="1">
    <location>
        <begin position="385"/>
        <end position="405"/>
    </location>
</feature>
<feature type="region of interest" description="Disordered" evidence="1">
    <location>
        <begin position="377"/>
        <end position="408"/>
    </location>
</feature>
<dbReference type="EMBL" id="CP065682">
    <property type="protein sequence ID" value="QPS34099.1"/>
    <property type="molecule type" value="Genomic_DNA"/>
</dbReference>
<evidence type="ECO:0000313" key="5">
    <source>
        <dbReference type="Proteomes" id="UP000594979"/>
    </source>
</evidence>
<keyword evidence="2" id="KW-0472">Membrane</keyword>
<evidence type="ECO:0000256" key="3">
    <source>
        <dbReference type="SAM" id="SignalP"/>
    </source>
</evidence>
<accession>A0A7T2THU4</accession>
<dbReference type="AlphaFoldDB" id="A0A7T2THU4"/>
<evidence type="ECO:0000313" key="4">
    <source>
        <dbReference type="EMBL" id="QPS34099.1"/>
    </source>
</evidence>
<feature type="transmembrane region" description="Helical" evidence="2">
    <location>
        <begin position="413"/>
        <end position="432"/>
    </location>
</feature>
<feature type="signal peptide" evidence="3">
    <location>
        <begin position="1"/>
        <end position="24"/>
    </location>
</feature>
<evidence type="ECO:0000256" key="2">
    <source>
        <dbReference type="SAM" id="Phobius"/>
    </source>
</evidence>
<organism evidence="4 5">
    <name type="scientific">Brevibacterium casei</name>
    <dbReference type="NCBI Taxonomy" id="33889"/>
    <lineage>
        <taxon>Bacteria</taxon>
        <taxon>Bacillati</taxon>
        <taxon>Actinomycetota</taxon>
        <taxon>Actinomycetes</taxon>
        <taxon>Micrococcales</taxon>
        <taxon>Brevibacteriaceae</taxon>
        <taxon>Brevibacterium</taxon>
    </lineage>
</organism>